<dbReference type="Proteomes" id="UP001163321">
    <property type="component" value="Chromosome 3"/>
</dbReference>
<evidence type="ECO:0000313" key="1">
    <source>
        <dbReference type="EMBL" id="KAI9915415.1"/>
    </source>
</evidence>
<accession>A0ACC0W9C1</accession>
<protein>
    <submittedName>
        <fullName evidence="1">Uncharacterized protein</fullName>
    </submittedName>
</protein>
<keyword evidence="2" id="KW-1185">Reference proteome</keyword>
<reference evidence="1 2" key="1">
    <citation type="journal article" date="2022" name="bioRxiv">
        <title>The genome of the oomycete Peronosclerospora sorghi, a cosmopolitan pathogen of maize and sorghum, is inflated with dispersed pseudogenes.</title>
        <authorList>
            <person name="Fletcher K."/>
            <person name="Martin F."/>
            <person name="Isakeit T."/>
            <person name="Cavanaugh K."/>
            <person name="Magill C."/>
            <person name="Michelmore R."/>
        </authorList>
    </citation>
    <scope>NUCLEOTIDE SEQUENCE [LARGE SCALE GENOMIC DNA]</scope>
    <source>
        <strain evidence="1">P6</strain>
    </source>
</reference>
<gene>
    <name evidence="1" type="ORF">PsorP6_007388</name>
</gene>
<evidence type="ECO:0000313" key="2">
    <source>
        <dbReference type="Proteomes" id="UP001163321"/>
    </source>
</evidence>
<sequence>MRLQDHKTTALIFGSGKVYLRLTIAQQNALVTPLYWIALQIVITGGISEESYRLSARKFTRVYRDFPAQFSEFKVRNVMGTCDVLFPIRLEGLLNDHARFSIYEPELFPGLIYKLVEPKLTLLIFVLYYVALATQATFTKLLTRCTPCC</sequence>
<organism evidence="1 2">
    <name type="scientific">Peronosclerospora sorghi</name>
    <dbReference type="NCBI Taxonomy" id="230839"/>
    <lineage>
        <taxon>Eukaryota</taxon>
        <taxon>Sar</taxon>
        <taxon>Stramenopiles</taxon>
        <taxon>Oomycota</taxon>
        <taxon>Peronosporomycetes</taxon>
        <taxon>Peronosporales</taxon>
        <taxon>Peronosporaceae</taxon>
        <taxon>Peronosclerospora</taxon>
    </lineage>
</organism>
<comment type="caution">
    <text evidence="1">The sequence shown here is derived from an EMBL/GenBank/DDBJ whole genome shotgun (WGS) entry which is preliminary data.</text>
</comment>
<dbReference type="EMBL" id="CM047582">
    <property type="protein sequence ID" value="KAI9915415.1"/>
    <property type="molecule type" value="Genomic_DNA"/>
</dbReference>
<proteinExistence type="predicted"/>
<name>A0ACC0W9C1_9STRA</name>